<dbReference type="GO" id="GO:0090313">
    <property type="term" value="P:regulation of protein targeting to membrane"/>
    <property type="evidence" value="ECO:0007669"/>
    <property type="project" value="TreeGrafter"/>
</dbReference>
<feature type="region of interest" description="Disordered" evidence="1">
    <location>
        <begin position="958"/>
        <end position="977"/>
    </location>
</feature>
<comment type="caution">
    <text evidence="3">The sequence shown here is derived from an EMBL/GenBank/DDBJ whole genome shotgun (WGS) entry which is preliminary data.</text>
</comment>
<evidence type="ECO:0000256" key="1">
    <source>
        <dbReference type="SAM" id="MobiDB-lite"/>
    </source>
</evidence>
<dbReference type="PANTHER" id="PTHR30441:SF8">
    <property type="entry name" value="DUF748 DOMAIN-CONTAINING PROTEIN"/>
    <property type="match status" value="1"/>
</dbReference>
<feature type="transmembrane region" description="Helical" evidence="2">
    <location>
        <begin position="7"/>
        <end position="29"/>
    </location>
</feature>
<proteinExistence type="predicted"/>
<dbReference type="GO" id="GO:0005886">
    <property type="term" value="C:plasma membrane"/>
    <property type="evidence" value="ECO:0007669"/>
    <property type="project" value="TreeGrafter"/>
</dbReference>
<organism evidence="3 4">
    <name type="scientific">Desulfomonile tiedjei</name>
    <dbReference type="NCBI Taxonomy" id="2358"/>
    <lineage>
        <taxon>Bacteria</taxon>
        <taxon>Pseudomonadati</taxon>
        <taxon>Thermodesulfobacteriota</taxon>
        <taxon>Desulfomonilia</taxon>
        <taxon>Desulfomonilales</taxon>
        <taxon>Desulfomonilaceae</taxon>
        <taxon>Desulfomonile</taxon>
    </lineage>
</organism>
<keyword evidence="2" id="KW-0812">Transmembrane</keyword>
<gene>
    <name evidence="3" type="ORF">HY912_16115</name>
</gene>
<dbReference type="Proteomes" id="UP000807825">
    <property type="component" value="Unassembled WGS sequence"/>
</dbReference>
<dbReference type="PANTHER" id="PTHR30441">
    <property type="entry name" value="DUF748 DOMAIN-CONTAINING PROTEIN"/>
    <property type="match status" value="1"/>
</dbReference>
<dbReference type="EMBL" id="JACRDE010000420">
    <property type="protein sequence ID" value="MBI5251015.1"/>
    <property type="molecule type" value="Genomic_DNA"/>
</dbReference>
<keyword evidence="2" id="KW-0472">Membrane</keyword>
<sequence length="1014" mass="108924">MGRYKRVFMVFSGLIALLIVVALLALKFLPETEFIRINVQDHLRRITGQQVSVGSISVSPSYTGVLNLKVRGIAVASEQGKLLLSADELILSPEIIPFFRKEISVESVTVRGLRATVRRSHDGTITTAFIPMPVSSPPPEGGARPESGTKPEVVPESDLKPDKQVKWSIDSVYLKDSRIDWVDQHALPGQDVQVSLKNLSATLVRTKPDRKVSVKAVAELCCGSGKPRPVEAHGTVIPAADLNGLDGAVIDFTANSISLKPLDVYLPPWLNSDMNVESVAASLNWDKGSEAKIRLSTALKSEARTAAQLNVRADLVAADGFSEIESVRVNAETDGFPLSFLTSSLPEKIPLDTRSGILKATIQANWKKGRNWSADANLNLEDLVPAGNLKGLASKVRIWTQAKLEPDLLLIESMEISESNRIASLSGSLTCPFSDERLLDLQGEFSFRPEWLKNFGMSLPKGFTVSGAIPVRGNVRGKTESVWIDLKADLTATELHWSPHFEKAHGNKGLIAIRGNFLPFKEQKNVEPAIISLGMAGVNLRVNPKGKWLPGKYLSLESKIFLKGNKVDFKEGILTLRRGSEPGDILSVRADLTDVGSPAPNFDGTGTLILDGEIVSLLSGNQSDVTLKGSAPLKAKVSGTSAALTWSMAVPLTHLDVAVGRSFRKPGGLAGAFKASGKSAGQELELSSAQLTLPGVVLNGKGKLRDRNGHFGEIQLDLAKSELKELLKLIPSDGDLKLSGPLEASIVLKKPAEEIDLHGVVRLLSVDYRPPNAGWTVENIKGLIEPRGNSVEIPELAGSIRGAIEAPVKVKGSLKDVRSSESVHGNLSVTMDAGKIRADRLRNTLDKVSLLIGTILEPQKQAQKSKLLEFKSLTADLKIAGGNVRTDNLCLKGEEVNAGLIGSARLSPMNLDLLAGIKTYTVAGSALGKIPAVKELVKKHEDLLKITGLDKELKRLGIEGGSEGTKPEASTQPAKTPVTVILKVRGPASNPEVSPVLENTLSKEVLSRLQGLMN</sequence>
<feature type="region of interest" description="Disordered" evidence="1">
    <location>
        <begin position="129"/>
        <end position="159"/>
    </location>
</feature>
<evidence type="ECO:0000313" key="3">
    <source>
        <dbReference type="EMBL" id="MBI5251015.1"/>
    </source>
</evidence>
<reference evidence="3" key="1">
    <citation type="submission" date="2020-07" db="EMBL/GenBank/DDBJ databases">
        <title>Huge and variable diversity of episymbiotic CPR bacteria and DPANN archaea in groundwater ecosystems.</title>
        <authorList>
            <person name="He C.Y."/>
            <person name="Keren R."/>
            <person name="Whittaker M."/>
            <person name="Farag I.F."/>
            <person name="Doudna J."/>
            <person name="Cate J.H.D."/>
            <person name="Banfield J.F."/>
        </authorList>
    </citation>
    <scope>NUCLEOTIDE SEQUENCE</scope>
    <source>
        <strain evidence="3">NC_groundwater_1664_Pr3_B-0.1um_52_9</strain>
    </source>
</reference>
<keyword evidence="2" id="KW-1133">Transmembrane helix</keyword>
<evidence type="ECO:0000313" key="4">
    <source>
        <dbReference type="Proteomes" id="UP000807825"/>
    </source>
</evidence>
<protein>
    <submittedName>
        <fullName evidence="3">DUF748 domain-containing protein</fullName>
    </submittedName>
</protein>
<accession>A0A9D6V2R3</accession>
<dbReference type="InterPro" id="IPR052894">
    <property type="entry name" value="AsmA-related"/>
</dbReference>
<name>A0A9D6V2R3_9BACT</name>
<dbReference type="AlphaFoldDB" id="A0A9D6V2R3"/>
<evidence type="ECO:0000256" key="2">
    <source>
        <dbReference type="SAM" id="Phobius"/>
    </source>
</evidence>